<dbReference type="Pfam" id="PF01582">
    <property type="entry name" value="TIR"/>
    <property type="match status" value="1"/>
</dbReference>
<dbReference type="Gene3D" id="3.80.10.10">
    <property type="entry name" value="Ribonuclease Inhibitor"/>
    <property type="match status" value="2"/>
</dbReference>
<evidence type="ECO:0000256" key="2">
    <source>
        <dbReference type="ARBA" id="ARBA00022614"/>
    </source>
</evidence>
<evidence type="ECO:0000313" key="12">
    <source>
        <dbReference type="Proteomes" id="UP000002051"/>
    </source>
</evidence>
<organism evidence="10 12">
    <name type="scientific">Medicago truncatula</name>
    <name type="common">Barrel medic</name>
    <name type="synonym">Medicago tribuloides</name>
    <dbReference type="NCBI Taxonomy" id="3880"/>
    <lineage>
        <taxon>Eukaryota</taxon>
        <taxon>Viridiplantae</taxon>
        <taxon>Streptophyta</taxon>
        <taxon>Embryophyta</taxon>
        <taxon>Tracheophyta</taxon>
        <taxon>Spermatophyta</taxon>
        <taxon>Magnoliopsida</taxon>
        <taxon>eudicotyledons</taxon>
        <taxon>Gunneridae</taxon>
        <taxon>Pentapetalae</taxon>
        <taxon>rosids</taxon>
        <taxon>fabids</taxon>
        <taxon>Fabales</taxon>
        <taxon>Fabaceae</taxon>
        <taxon>Papilionoideae</taxon>
        <taxon>50 kb inversion clade</taxon>
        <taxon>NPAAA clade</taxon>
        <taxon>Hologalegina</taxon>
        <taxon>IRL clade</taxon>
        <taxon>Trifolieae</taxon>
        <taxon>Medicago</taxon>
    </lineage>
</organism>
<feature type="region of interest" description="Disordered" evidence="7">
    <location>
        <begin position="1054"/>
        <end position="1074"/>
    </location>
</feature>
<reference evidence="11" key="3">
    <citation type="submission" date="2015-04" db="UniProtKB">
        <authorList>
            <consortium name="EnsemblPlants"/>
        </authorList>
    </citation>
    <scope>IDENTIFICATION</scope>
    <source>
        <strain evidence="11">cv. Jemalong A17</strain>
    </source>
</reference>
<dbReference type="SUPFAM" id="SSF52200">
    <property type="entry name" value="Toll/Interleukin receptor TIR domain"/>
    <property type="match status" value="1"/>
</dbReference>
<feature type="compositionally biased region" description="Polar residues" evidence="7">
    <location>
        <begin position="1061"/>
        <end position="1074"/>
    </location>
</feature>
<dbReference type="Gene3D" id="3.40.50.10140">
    <property type="entry name" value="Toll/interleukin-1 receptor homology (TIR) domain"/>
    <property type="match status" value="1"/>
</dbReference>
<dbReference type="InterPro" id="IPR058192">
    <property type="entry name" value="WHD_ROQ1-like"/>
</dbReference>
<evidence type="ECO:0000313" key="11">
    <source>
        <dbReference type="EnsemblPlants" id="AES76871"/>
    </source>
</evidence>
<evidence type="ECO:0000256" key="7">
    <source>
        <dbReference type="SAM" id="MobiDB-lite"/>
    </source>
</evidence>
<dbReference type="Gene3D" id="3.40.50.300">
    <property type="entry name" value="P-loop containing nucleotide triphosphate hydrolases"/>
    <property type="match status" value="1"/>
</dbReference>
<keyword evidence="8" id="KW-1133">Transmembrane helix</keyword>
<evidence type="ECO:0000256" key="4">
    <source>
        <dbReference type="ARBA" id="ARBA00022801"/>
    </source>
</evidence>
<evidence type="ECO:0000256" key="8">
    <source>
        <dbReference type="SAM" id="Phobius"/>
    </source>
</evidence>
<dbReference type="EMBL" id="CM001222">
    <property type="protein sequence ID" value="AES76871.2"/>
    <property type="molecule type" value="Genomic_DNA"/>
</dbReference>
<dbReference type="FunFam" id="3.40.50.10140:FF:000007">
    <property type="entry name" value="Disease resistance protein (TIR-NBS-LRR class)"/>
    <property type="match status" value="1"/>
</dbReference>
<dbReference type="InterPro" id="IPR000157">
    <property type="entry name" value="TIR_dom"/>
</dbReference>
<reference evidence="10 12" key="1">
    <citation type="journal article" date="2011" name="Nature">
        <title>The Medicago genome provides insight into the evolution of rhizobial symbioses.</title>
        <authorList>
            <person name="Young N.D."/>
            <person name="Debelle F."/>
            <person name="Oldroyd G.E."/>
            <person name="Geurts R."/>
            <person name="Cannon S.B."/>
            <person name="Udvardi M.K."/>
            <person name="Benedito V.A."/>
            <person name="Mayer K.F."/>
            <person name="Gouzy J."/>
            <person name="Schoof H."/>
            <person name="Van de Peer Y."/>
            <person name="Proost S."/>
            <person name="Cook D.R."/>
            <person name="Meyers B.C."/>
            <person name="Spannagl M."/>
            <person name="Cheung F."/>
            <person name="De Mita S."/>
            <person name="Krishnakumar V."/>
            <person name="Gundlach H."/>
            <person name="Zhou S."/>
            <person name="Mudge J."/>
            <person name="Bharti A.K."/>
            <person name="Murray J.D."/>
            <person name="Naoumkina M.A."/>
            <person name="Rosen B."/>
            <person name="Silverstein K.A."/>
            <person name="Tang H."/>
            <person name="Rombauts S."/>
            <person name="Zhao P.X."/>
            <person name="Zhou P."/>
            <person name="Barbe V."/>
            <person name="Bardou P."/>
            <person name="Bechner M."/>
            <person name="Bellec A."/>
            <person name="Berger A."/>
            <person name="Berges H."/>
            <person name="Bidwell S."/>
            <person name="Bisseling T."/>
            <person name="Choisne N."/>
            <person name="Couloux A."/>
            <person name="Denny R."/>
            <person name="Deshpande S."/>
            <person name="Dai X."/>
            <person name="Doyle J.J."/>
            <person name="Dudez A.M."/>
            <person name="Farmer A.D."/>
            <person name="Fouteau S."/>
            <person name="Franken C."/>
            <person name="Gibelin C."/>
            <person name="Gish J."/>
            <person name="Goldstein S."/>
            <person name="Gonzalez A.J."/>
            <person name="Green P.J."/>
            <person name="Hallab A."/>
            <person name="Hartog M."/>
            <person name="Hua A."/>
            <person name="Humphray S.J."/>
            <person name="Jeong D.H."/>
            <person name="Jing Y."/>
            <person name="Jocker A."/>
            <person name="Kenton S.M."/>
            <person name="Kim D.J."/>
            <person name="Klee K."/>
            <person name="Lai H."/>
            <person name="Lang C."/>
            <person name="Lin S."/>
            <person name="Macmil S.L."/>
            <person name="Magdelenat G."/>
            <person name="Matthews L."/>
            <person name="McCorrison J."/>
            <person name="Monaghan E.L."/>
            <person name="Mun J.H."/>
            <person name="Najar F.Z."/>
            <person name="Nicholson C."/>
            <person name="Noirot C."/>
            <person name="O'Bleness M."/>
            <person name="Paule C.R."/>
            <person name="Poulain J."/>
            <person name="Prion F."/>
            <person name="Qin B."/>
            <person name="Qu C."/>
            <person name="Retzel E.F."/>
            <person name="Riddle C."/>
            <person name="Sallet E."/>
            <person name="Samain S."/>
            <person name="Samson N."/>
            <person name="Sanders I."/>
            <person name="Saurat O."/>
            <person name="Scarpelli C."/>
            <person name="Schiex T."/>
            <person name="Segurens B."/>
            <person name="Severin A.J."/>
            <person name="Sherrier D.J."/>
            <person name="Shi R."/>
            <person name="Sims S."/>
            <person name="Singer S.R."/>
            <person name="Sinharoy S."/>
            <person name="Sterck L."/>
            <person name="Viollet A."/>
            <person name="Wang B.B."/>
            <person name="Wang K."/>
            <person name="Wang M."/>
            <person name="Wang X."/>
            <person name="Warfsmann J."/>
            <person name="Weissenbach J."/>
            <person name="White D.D."/>
            <person name="White J.D."/>
            <person name="Wiley G.B."/>
            <person name="Wincker P."/>
            <person name="Xing Y."/>
            <person name="Yang L."/>
            <person name="Yao Z."/>
            <person name="Ying F."/>
            <person name="Zhai J."/>
            <person name="Zhou L."/>
            <person name="Zuber A."/>
            <person name="Denarie J."/>
            <person name="Dixon R.A."/>
            <person name="May G.D."/>
            <person name="Schwartz D.C."/>
            <person name="Rogers J."/>
            <person name="Quetier F."/>
            <person name="Town C.D."/>
            <person name="Roe B.A."/>
        </authorList>
    </citation>
    <scope>NUCLEOTIDE SEQUENCE [LARGE SCALE GENOMIC DNA]</scope>
    <source>
        <strain evidence="10">A17</strain>
        <strain evidence="11 12">cv. Jemalong A17</strain>
    </source>
</reference>
<sequence length="1241" mass="141607">MANSSNSSLALVTSSRRNYYDVFVTFRGEDTRNNFTDYLFDALETKGIYAFRDDTNLKKGEVIGPELLRAIEGSQVFVAVFSRNYASSTWCLQELEKICECVQGPEKHVLPVFYDIDPSEVRKQSGIYCESFVKHEQRFQQDPHKVSRWREALNQVGSISGWDLRDKPQAGEIKKIVQNIMNILDCKSSFISKDLVGINSRIEVLQNHLLLDSVDGVCAIGICGMGGIGKTTLAMTLYGQISHQFSASCFIDDVSKIYRLYDGPLDAQRQILLQTVGIEHHQICNRYSATDLIRRRLRHEKALLIFDNVDQVEQLEKIAVHREWLGAGSRIVIISRDEHILKEYGVDVVYKVPLMNSTDSYELFCRKAFKVEKIIMSDYQNLANEILDYAKGLPLAIKVLGSFLFGHSVAEWKSALARLRESPHNDVMDVLHLSFDGPEKYVKNVLNCCGFHADIGLGVLIDKSLISIEDANIKMHSLLEELGRKIVQENSSKEQRKWSRIWSKKQLYNVMMENMEEHVEAIFLNDDGIDMNVEHFSKMSNLRLLIIYNNSAWNYTTYKRPCFHGKLSCLSNKLRYFDWEHYPFWELPLSFHPNELVELILKNSSFKQLWKSKKYFPNLKALDLSDSKIEKIIDFGEFPNLESLNLERCEKLVELDSSIGLLRKLVYLNLDYCINLVSIPNSIFCLSSLEDLYMCGCSKVFNNSRNLIEKKHDINESFHKWIILPTPTRNTYCLPSLHSLYCLRQVDISFCHLNQVPDAIEGLHSLERLYLAGNYFVTLPSLRKLSKLEYLDLQHCKLLESLPQLPFPTTTEQDWWIRSQDFSGYRRTNHGPALIGLFIFNCPKLVERERCSSITISWMAHFIQANQQPNKLSALQIVTPGSEIPSWINNQSVGASISIDESPVINDNNNNIIGFVSCVLISMAPQDTTMMHCFPLSIYMKMGAKRNRRKLPVIIVRDLITTKSSHLWLVYFPRESYDVYGTLRAKCYQGEVVGFEVKSCGYRWVCKQDLQKFNFTMMNHENSLAQKCKIMAIEGETQPQPEQESFISQVITTSKKEETTDGSQEGQEEFQPNTFGFLKNKSQTSTVEVADESVTENVVDQIVAEYEQQSHIDNGKEDDSAATQTDSDAVEPCHVITESEDDNVEDVLDNNEIDASLAGQSGDSSPEGSMNKVDVTEEVQEEQTPVAAHVEEVAIASETNSISNSTEETEGSSKGFNFSRPMIILFLSLPVLKLLGMWVRR</sequence>
<proteinExistence type="predicted"/>
<comment type="catalytic activity">
    <reaction evidence="6">
        <text>NAD(+) + H2O = ADP-D-ribose + nicotinamide + H(+)</text>
        <dbReference type="Rhea" id="RHEA:16301"/>
        <dbReference type="ChEBI" id="CHEBI:15377"/>
        <dbReference type="ChEBI" id="CHEBI:15378"/>
        <dbReference type="ChEBI" id="CHEBI:17154"/>
        <dbReference type="ChEBI" id="CHEBI:57540"/>
        <dbReference type="ChEBI" id="CHEBI:57967"/>
        <dbReference type="EC" id="3.2.2.6"/>
    </reaction>
    <physiologicalReaction direction="left-to-right" evidence="6">
        <dbReference type="Rhea" id="RHEA:16302"/>
    </physiologicalReaction>
</comment>
<keyword evidence="2" id="KW-0433">Leucine-rich repeat</keyword>
<dbReference type="InterPro" id="IPR042197">
    <property type="entry name" value="Apaf_helical"/>
</dbReference>
<feature type="domain" description="TIR" evidence="9">
    <location>
        <begin position="18"/>
        <end position="184"/>
    </location>
</feature>
<dbReference type="PRINTS" id="PR00364">
    <property type="entry name" value="DISEASERSIST"/>
</dbReference>
<evidence type="ECO:0000259" key="9">
    <source>
        <dbReference type="PROSITE" id="PS50104"/>
    </source>
</evidence>
<feature type="region of interest" description="Disordered" evidence="7">
    <location>
        <begin position="1108"/>
        <end position="1128"/>
    </location>
</feature>
<dbReference type="eggNOG" id="ENOG502R41B">
    <property type="taxonomic scope" value="Eukaryota"/>
</dbReference>
<dbReference type="InterPro" id="IPR032675">
    <property type="entry name" value="LRR_dom_sf"/>
</dbReference>
<dbReference type="PANTHER" id="PTHR11017:SF259">
    <property type="entry name" value="ADP-RIBOSYL CYCLASE_CYCLIC ADP-RIBOSE HYDROLASE"/>
    <property type="match status" value="1"/>
</dbReference>
<keyword evidence="8" id="KW-0472">Membrane</keyword>
<evidence type="ECO:0000256" key="3">
    <source>
        <dbReference type="ARBA" id="ARBA00022737"/>
    </source>
</evidence>
<dbReference type="GO" id="GO:0061809">
    <property type="term" value="F:NAD+ nucleosidase activity, cyclic ADP-ribose generating"/>
    <property type="evidence" value="ECO:0007669"/>
    <property type="project" value="UniProtKB-EC"/>
</dbReference>
<name>G7KPI2_MEDTR</name>
<dbReference type="InterPro" id="IPR001611">
    <property type="entry name" value="Leu-rich_rpt"/>
</dbReference>
<dbReference type="InterPro" id="IPR002182">
    <property type="entry name" value="NB-ARC"/>
</dbReference>
<accession>G7KPI2</accession>
<dbReference type="PANTHER" id="PTHR11017">
    <property type="entry name" value="LEUCINE-RICH REPEAT-CONTAINING PROTEIN"/>
    <property type="match status" value="1"/>
</dbReference>
<keyword evidence="3" id="KW-0677">Repeat</keyword>
<dbReference type="InterPro" id="IPR044974">
    <property type="entry name" value="Disease_R_plants"/>
</dbReference>
<reference evidence="10 12" key="2">
    <citation type="journal article" date="2014" name="BMC Genomics">
        <title>An improved genome release (version Mt4.0) for the model legume Medicago truncatula.</title>
        <authorList>
            <person name="Tang H."/>
            <person name="Krishnakumar V."/>
            <person name="Bidwell S."/>
            <person name="Rosen B."/>
            <person name="Chan A."/>
            <person name="Zhou S."/>
            <person name="Gentzbittel L."/>
            <person name="Childs K.L."/>
            <person name="Yandell M."/>
            <person name="Gundlach H."/>
            <person name="Mayer K.F."/>
            <person name="Schwartz D.C."/>
            <person name="Town C.D."/>
        </authorList>
    </citation>
    <scope>GENOME REANNOTATION</scope>
    <source>
        <strain evidence="11 12">cv. Jemalong A17</strain>
    </source>
</reference>
<dbReference type="InterPro" id="IPR027417">
    <property type="entry name" value="P-loop_NTPase"/>
</dbReference>
<dbReference type="EC" id="3.2.2.6" evidence="1"/>
<protein>
    <recommendedName>
        <fullName evidence="1">ADP-ribosyl cyclase/cyclic ADP-ribose hydrolase</fullName>
        <ecNumber evidence="1">3.2.2.6</ecNumber>
    </recommendedName>
</protein>
<keyword evidence="5" id="KW-0520">NAD</keyword>
<dbReference type="PROSITE" id="PS50104">
    <property type="entry name" value="TIR"/>
    <property type="match status" value="1"/>
</dbReference>
<accession>A0A0C3VZS3</accession>
<dbReference type="InterPro" id="IPR045344">
    <property type="entry name" value="C-JID"/>
</dbReference>
<dbReference type="GO" id="GO:0043531">
    <property type="term" value="F:ADP binding"/>
    <property type="evidence" value="ECO:0007669"/>
    <property type="project" value="InterPro"/>
</dbReference>
<dbReference type="Gene3D" id="1.10.8.430">
    <property type="entry name" value="Helical domain of apoptotic protease-activating factors"/>
    <property type="match status" value="1"/>
</dbReference>
<dbReference type="GO" id="GO:0007165">
    <property type="term" value="P:signal transduction"/>
    <property type="evidence" value="ECO:0007669"/>
    <property type="project" value="InterPro"/>
</dbReference>
<evidence type="ECO:0000256" key="6">
    <source>
        <dbReference type="ARBA" id="ARBA00047304"/>
    </source>
</evidence>
<keyword evidence="4" id="KW-0378">Hydrolase</keyword>
<dbReference type="Pfam" id="PF20160">
    <property type="entry name" value="C-JID"/>
    <property type="match status" value="1"/>
</dbReference>
<feature type="compositionally biased region" description="Basic and acidic residues" evidence="7">
    <location>
        <begin position="1108"/>
        <end position="1119"/>
    </location>
</feature>
<dbReference type="GO" id="GO:0006952">
    <property type="term" value="P:defense response"/>
    <property type="evidence" value="ECO:0007669"/>
    <property type="project" value="InterPro"/>
</dbReference>
<dbReference type="Pfam" id="PF13855">
    <property type="entry name" value="LRR_8"/>
    <property type="match status" value="1"/>
</dbReference>
<evidence type="ECO:0000313" key="10">
    <source>
        <dbReference type="EMBL" id="AES76871.2"/>
    </source>
</evidence>
<evidence type="ECO:0000256" key="5">
    <source>
        <dbReference type="ARBA" id="ARBA00023027"/>
    </source>
</evidence>
<keyword evidence="8" id="KW-0812">Transmembrane</keyword>
<dbReference type="SUPFAM" id="SSF52540">
    <property type="entry name" value="P-loop containing nucleoside triphosphate hydrolases"/>
    <property type="match status" value="1"/>
</dbReference>
<gene>
    <name evidence="10" type="ordered locus">MTR_6g088260</name>
</gene>
<feature type="transmembrane region" description="Helical" evidence="8">
    <location>
        <begin position="1222"/>
        <end position="1239"/>
    </location>
</feature>
<dbReference type="InterPro" id="IPR035897">
    <property type="entry name" value="Toll_tir_struct_dom_sf"/>
</dbReference>
<evidence type="ECO:0000256" key="1">
    <source>
        <dbReference type="ARBA" id="ARBA00011982"/>
    </source>
</evidence>
<dbReference type="SMART" id="SM00255">
    <property type="entry name" value="TIR"/>
    <property type="match status" value="1"/>
</dbReference>
<dbReference type="EnsemblPlants" id="AES76871">
    <property type="protein sequence ID" value="AES76871"/>
    <property type="gene ID" value="MTR_6g088260"/>
</dbReference>
<dbReference type="Pfam" id="PF23282">
    <property type="entry name" value="WHD_ROQ1"/>
    <property type="match status" value="1"/>
</dbReference>
<dbReference type="ExpressionAtlas" id="G7KPI2">
    <property type="expression patterns" value="differential"/>
</dbReference>
<dbReference type="Pfam" id="PF00931">
    <property type="entry name" value="NB-ARC"/>
    <property type="match status" value="1"/>
</dbReference>
<dbReference type="AlphaFoldDB" id="G7KPI2"/>
<dbReference type="SUPFAM" id="SSF52058">
    <property type="entry name" value="L domain-like"/>
    <property type="match status" value="1"/>
</dbReference>
<keyword evidence="12" id="KW-1185">Reference proteome</keyword>
<dbReference type="PROSITE" id="PS51450">
    <property type="entry name" value="LRR"/>
    <property type="match status" value="1"/>
</dbReference>
<dbReference type="Proteomes" id="UP000002051">
    <property type="component" value="Chromosome 6"/>
</dbReference>